<proteinExistence type="predicted"/>
<dbReference type="EMBL" id="BJWL01000006">
    <property type="protein sequence ID" value="GFY88884.1"/>
    <property type="molecule type" value="Genomic_DNA"/>
</dbReference>
<sequence>MAQSHKISSDHPATFNDPGPGNVDSGHRTPKALDLNLLRVNVTPTSFPITRRPSYKLSRHLPDLQKALPSLIGPSTDAGTFGMRVVDMWLRIWALLLCGGCLWTSSLECCSSVWGCPLWICVISCACDLFACTTSLDLFAALFCDFFWCHSFRLFLGGKGKTGWILGHHPKPATFDPTYPQWDIDNYTICMRMLTMIPEFLSYIKRLLELHRRPWDSLLLDYFGFHQSRWEELAQYEPLSDFPATVTTIVSQQLARQHTYQFLMGLKSEYESLRIQILNTSPLPSLYEAFAIIDGDERCCRLLQASSATSSGPLSIVDQMASAVSSGLGPHSSGGRPICSYCENTDHISERCFKLRPELREQVFKHKWKGHPRTATVADITPGHVHVPDLSQIQAQFEQAKLELNSKTLQARTTSLRNQSRLGEDSIRPN</sequence>
<gene>
    <name evidence="2" type="ORF">Acr_06g0008240</name>
</gene>
<evidence type="ECO:0000313" key="2">
    <source>
        <dbReference type="EMBL" id="GFY88884.1"/>
    </source>
</evidence>
<dbReference type="PANTHER" id="PTHR34222:SF100">
    <property type="entry name" value="CCHC-TYPE DOMAIN-CONTAINING PROTEIN"/>
    <property type="match status" value="1"/>
</dbReference>
<dbReference type="AlphaFoldDB" id="A0A7J0EQW8"/>
<accession>A0A7J0EQW8</accession>
<dbReference type="Proteomes" id="UP000585474">
    <property type="component" value="Unassembled WGS sequence"/>
</dbReference>
<dbReference type="PANTHER" id="PTHR34222">
    <property type="entry name" value="GAG_PRE-INTEGRS DOMAIN-CONTAINING PROTEIN"/>
    <property type="match status" value="1"/>
</dbReference>
<protein>
    <submittedName>
        <fullName evidence="2">Uncharacterized protein</fullName>
    </submittedName>
</protein>
<keyword evidence="3" id="KW-1185">Reference proteome</keyword>
<evidence type="ECO:0000256" key="1">
    <source>
        <dbReference type="SAM" id="MobiDB-lite"/>
    </source>
</evidence>
<reference evidence="2 3" key="1">
    <citation type="submission" date="2019-07" db="EMBL/GenBank/DDBJ databases">
        <title>De Novo Assembly of kiwifruit Actinidia rufa.</title>
        <authorList>
            <person name="Sugita-Konishi S."/>
            <person name="Sato K."/>
            <person name="Mori E."/>
            <person name="Abe Y."/>
            <person name="Kisaki G."/>
            <person name="Hamano K."/>
            <person name="Suezawa K."/>
            <person name="Otani M."/>
            <person name="Fukuda T."/>
            <person name="Manabe T."/>
            <person name="Gomi K."/>
            <person name="Tabuchi M."/>
            <person name="Akimitsu K."/>
            <person name="Kataoka I."/>
        </authorList>
    </citation>
    <scope>NUCLEOTIDE SEQUENCE [LARGE SCALE GENOMIC DNA]</scope>
    <source>
        <strain evidence="3">cv. Fuchu</strain>
    </source>
</reference>
<comment type="caution">
    <text evidence="2">The sequence shown here is derived from an EMBL/GenBank/DDBJ whole genome shotgun (WGS) entry which is preliminary data.</text>
</comment>
<evidence type="ECO:0000313" key="3">
    <source>
        <dbReference type="Proteomes" id="UP000585474"/>
    </source>
</evidence>
<name>A0A7J0EQW8_9ERIC</name>
<organism evidence="2 3">
    <name type="scientific">Actinidia rufa</name>
    <dbReference type="NCBI Taxonomy" id="165716"/>
    <lineage>
        <taxon>Eukaryota</taxon>
        <taxon>Viridiplantae</taxon>
        <taxon>Streptophyta</taxon>
        <taxon>Embryophyta</taxon>
        <taxon>Tracheophyta</taxon>
        <taxon>Spermatophyta</taxon>
        <taxon>Magnoliopsida</taxon>
        <taxon>eudicotyledons</taxon>
        <taxon>Gunneridae</taxon>
        <taxon>Pentapetalae</taxon>
        <taxon>asterids</taxon>
        <taxon>Ericales</taxon>
        <taxon>Actinidiaceae</taxon>
        <taxon>Actinidia</taxon>
    </lineage>
</organism>
<feature type="region of interest" description="Disordered" evidence="1">
    <location>
        <begin position="1"/>
        <end position="23"/>
    </location>
</feature>